<dbReference type="SMART" id="SM00449">
    <property type="entry name" value="SPRY"/>
    <property type="match status" value="1"/>
</dbReference>
<dbReference type="InterPro" id="IPR043136">
    <property type="entry name" value="B30.2/SPRY_sf"/>
</dbReference>
<keyword evidence="6" id="KW-0862">Zinc</keyword>
<feature type="coiled-coil region" evidence="8">
    <location>
        <begin position="132"/>
        <end position="163"/>
    </location>
</feature>
<dbReference type="InterPro" id="IPR035033">
    <property type="entry name" value="PRY/SPRY_TRIM39"/>
</dbReference>
<evidence type="ECO:0000256" key="6">
    <source>
        <dbReference type="ARBA" id="ARBA00022833"/>
    </source>
</evidence>
<sequence length="472" mass="53792">MAAMNPALRRQRGVVCSSCQGPYKIPVTFKGCKHKFCRFCVTPFKGKSGTATSCPLCHKAPRHGEDKPQGQPGSRVDEAEKISLEVGEEPEVERECGEHQAVLDLFCTEDQTPICMSCRDSQAHRAHTVAPIEEAAQECKRKLQTAVELLKKQTEEARELKYQEGKKTADWKEKTHYQRMCIEIEFEKLHEFLNEEEERLLRKLRKEEKETLKKLHGNIIKLSEQRSSLQKLITEIEEKCQQPAAVLLKDVKDTLTRSENIQVQEPEAVFTELKNVYNIPSTDIIDILRKFKVDVTLDPDTAHPNLILSEDRRSMTHGGTRQELPGNPKRFDPYIMVLGSRRFTSGKCYWEVEVGDKVEWDIGVCRESVGRRGQVILSPSNGFWRVWLRNGDKYKALISHPTPLTVSVRPSRVGIFLDYKAGEISFYNVTDRTHLYSYSGAFYGVLRPFFSPGLNRGGENTAPLTIYSKSLG</sequence>
<dbReference type="SUPFAM" id="SSF57850">
    <property type="entry name" value="RING/U-box"/>
    <property type="match status" value="1"/>
</dbReference>
<feature type="coiled-coil region" evidence="8">
    <location>
        <begin position="190"/>
        <end position="239"/>
    </location>
</feature>
<dbReference type="InterPro" id="IPR017907">
    <property type="entry name" value="Znf_RING_CS"/>
</dbReference>
<keyword evidence="8" id="KW-0175">Coiled coil</keyword>
<dbReference type="CDD" id="cd19762">
    <property type="entry name" value="Bbox2_TRIM7-like"/>
    <property type="match status" value="1"/>
</dbReference>
<keyword evidence="4" id="KW-0479">Metal-binding</keyword>
<evidence type="ECO:0000259" key="10">
    <source>
        <dbReference type="PROSITE" id="PS50119"/>
    </source>
</evidence>
<keyword evidence="5 7" id="KW-0863">Zinc-finger</keyword>
<dbReference type="InterPro" id="IPR006574">
    <property type="entry name" value="PRY"/>
</dbReference>
<dbReference type="SMART" id="SM00336">
    <property type="entry name" value="BBOX"/>
    <property type="match status" value="1"/>
</dbReference>
<dbReference type="InterPro" id="IPR003879">
    <property type="entry name" value="Butyrophylin_SPRY"/>
</dbReference>
<feature type="domain" description="B30.2/SPRY" evidence="11">
    <location>
        <begin position="275"/>
        <end position="471"/>
    </location>
</feature>
<dbReference type="InterPro" id="IPR013320">
    <property type="entry name" value="ConA-like_dom_sf"/>
</dbReference>
<dbReference type="CDD" id="cd13745">
    <property type="entry name" value="SPRY_PRY_TRIM39"/>
    <property type="match status" value="1"/>
</dbReference>
<dbReference type="AlphaFoldDB" id="A0A4D9DRS7"/>
<keyword evidence="3" id="KW-0963">Cytoplasm</keyword>
<dbReference type="STRING" id="55544.A0A4D9DRS7"/>
<comment type="subcellular location">
    <subcellularLocation>
        <location evidence="1">Cytoplasm</location>
    </subcellularLocation>
</comment>
<comment type="similarity">
    <text evidence="2">Belongs to the TRIM/RBCC family.</text>
</comment>
<evidence type="ECO:0000256" key="2">
    <source>
        <dbReference type="ARBA" id="ARBA00008518"/>
    </source>
</evidence>
<dbReference type="Proteomes" id="UP000297703">
    <property type="component" value="Unassembled WGS sequence"/>
</dbReference>
<comment type="caution">
    <text evidence="12">The sequence shown here is derived from an EMBL/GenBank/DDBJ whole genome shotgun (WGS) entry which is preliminary data.</text>
</comment>
<dbReference type="Pfam" id="PF00622">
    <property type="entry name" value="SPRY"/>
    <property type="match status" value="1"/>
</dbReference>
<evidence type="ECO:0000256" key="4">
    <source>
        <dbReference type="ARBA" id="ARBA00022723"/>
    </source>
</evidence>
<dbReference type="Gene3D" id="3.30.40.10">
    <property type="entry name" value="Zinc/RING finger domain, C3HC4 (zinc finger)"/>
    <property type="match status" value="1"/>
</dbReference>
<evidence type="ECO:0000313" key="12">
    <source>
        <dbReference type="EMBL" id="TFJ98059.1"/>
    </source>
</evidence>
<dbReference type="InterPro" id="IPR013083">
    <property type="entry name" value="Znf_RING/FYVE/PHD"/>
</dbReference>
<evidence type="ECO:0000259" key="11">
    <source>
        <dbReference type="PROSITE" id="PS50188"/>
    </source>
</evidence>
<evidence type="ECO:0000256" key="1">
    <source>
        <dbReference type="ARBA" id="ARBA00004496"/>
    </source>
</evidence>
<dbReference type="InterPro" id="IPR001870">
    <property type="entry name" value="B30.2/SPRY"/>
</dbReference>
<dbReference type="InterPro" id="IPR018957">
    <property type="entry name" value="Znf_C3HC4_RING-type"/>
</dbReference>
<dbReference type="FunFam" id="2.60.120.920:FF:000004">
    <property type="entry name" value="Butyrophilin subfamily 1 member A1"/>
    <property type="match status" value="1"/>
</dbReference>
<evidence type="ECO:0000256" key="8">
    <source>
        <dbReference type="SAM" id="Coils"/>
    </source>
</evidence>
<dbReference type="PROSITE" id="PS50119">
    <property type="entry name" value="ZF_BBOX"/>
    <property type="match status" value="1"/>
</dbReference>
<dbReference type="InterPro" id="IPR001841">
    <property type="entry name" value="Znf_RING"/>
</dbReference>
<organism evidence="12 13">
    <name type="scientific">Platysternon megacephalum</name>
    <name type="common">big-headed turtle</name>
    <dbReference type="NCBI Taxonomy" id="55544"/>
    <lineage>
        <taxon>Eukaryota</taxon>
        <taxon>Metazoa</taxon>
        <taxon>Chordata</taxon>
        <taxon>Craniata</taxon>
        <taxon>Vertebrata</taxon>
        <taxon>Euteleostomi</taxon>
        <taxon>Archelosauria</taxon>
        <taxon>Testudinata</taxon>
        <taxon>Testudines</taxon>
        <taxon>Cryptodira</taxon>
        <taxon>Durocryptodira</taxon>
        <taxon>Testudinoidea</taxon>
        <taxon>Platysternidae</taxon>
        <taxon>Platysternon</taxon>
    </lineage>
</organism>
<gene>
    <name evidence="12" type="ORF">DR999_PMT20046</name>
</gene>
<dbReference type="InterPro" id="IPR000315">
    <property type="entry name" value="Znf_B-box"/>
</dbReference>
<dbReference type="SMART" id="SM00184">
    <property type="entry name" value="RING"/>
    <property type="match status" value="1"/>
</dbReference>
<dbReference type="Gene3D" id="2.60.120.920">
    <property type="match status" value="1"/>
</dbReference>
<evidence type="ECO:0000313" key="13">
    <source>
        <dbReference type="Proteomes" id="UP000297703"/>
    </source>
</evidence>
<feature type="domain" description="RING-type" evidence="9">
    <location>
        <begin position="16"/>
        <end position="58"/>
    </location>
</feature>
<reference evidence="12 13" key="1">
    <citation type="submission" date="2019-04" db="EMBL/GenBank/DDBJ databases">
        <title>Draft genome of the big-headed turtle Platysternon megacephalum.</title>
        <authorList>
            <person name="Gong S."/>
        </authorList>
    </citation>
    <scope>NUCLEOTIDE SEQUENCE [LARGE SCALE GENOMIC DNA]</scope>
    <source>
        <strain evidence="12">DO16091913</strain>
        <tissue evidence="12">Muscle</tissue>
    </source>
</reference>
<dbReference type="PROSITE" id="PS50188">
    <property type="entry name" value="B302_SPRY"/>
    <property type="match status" value="1"/>
</dbReference>
<accession>A0A4D9DRS7</accession>
<dbReference type="SUPFAM" id="SSF49899">
    <property type="entry name" value="Concanavalin A-like lectins/glucanases"/>
    <property type="match status" value="1"/>
</dbReference>
<dbReference type="PROSITE" id="PS00518">
    <property type="entry name" value="ZF_RING_1"/>
    <property type="match status" value="1"/>
</dbReference>
<keyword evidence="13" id="KW-1185">Reference proteome</keyword>
<dbReference type="PRINTS" id="PR01407">
    <property type="entry name" value="BUTYPHLNCDUF"/>
</dbReference>
<reference evidence="12 13" key="2">
    <citation type="submission" date="2019-04" db="EMBL/GenBank/DDBJ databases">
        <title>The genome sequence of big-headed turtle.</title>
        <authorList>
            <person name="Gong S."/>
        </authorList>
    </citation>
    <scope>NUCLEOTIDE SEQUENCE [LARGE SCALE GENOMIC DNA]</scope>
    <source>
        <strain evidence="12">DO16091913</strain>
        <tissue evidence="12">Muscle</tissue>
    </source>
</reference>
<dbReference type="Pfam" id="PF00643">
    <property type="entry name" value="zf-B_box"/>
    <property type="match status" value="1"/>
</dbReference>
<evidence type="ECO:0000256" key="3">
    <source>
        <dbReference type="ARBA" id="ARBA00022490"/>
    </source>
</evidence>
<dbReference type="Pfam" id="PF13765">
    <property type="entry name" value="PRY"/>
    <property type="match status" value="1"/>
</dbReference>
<dbReference type="Gene3D" id="3.30.160.60">
    <property type="entry name" value="Classic Zinc Finger"/>
    <property type="match status" value="1"/>
</dbReference>
<evidence type="ECO:0000259" key="9">
    <source>
        <dbReference type="PROSITE" id="PS50089"/>
    </source>
</evidence>
<dbReference type="GO" id="GO:0008270">
    <property type="term" value="F:zinc ion binding"/>
    <property type="evidence" value="ECO:0007669"/>
    <property type="project" value="UniProtKB-KW"/>
</dbReference>
<dbReference type="Pfam" id="PF00097">
    <property type="entry name" value="zf-C3HC4"/>
    <property type="match status" value="1"/>
</dbReference>
<name>A0A4D9DRS7_9SAUR</name>
<dbReference type="SUPFAM" id="SSF57845">
    <property type="entry name" value="B-box zinc-binding domain"/>
    <property type="match status" value="1"/>
</dbReference>
<dbReference type="InterPro" id="IPR003877">
    <property type="entry name" value="SPRY_dom"/>
</dbReference>
<dbReference type="InterPro" id="IPR050143">
    <property type="entry name" value="TRIM/RBCC"/>
</dbReference>
<dbReference type="SMART" id="SM00589">
    <property type="entry name" value="PRY"/>
    <property type="match status" value="1"/>
</dbReference>
<dbReference type="PANTHER" id="PTHR24103">
    <property type="entry name" value="E3 UBIQUITIN-PROTEIN LIGASE TRIM"/>
    <property type="match status" value="1"/>
</dbReference>
<protein>
    <submittedName>
        <fullName evidence="12">Major histocompatibility complex class I-related protein</fullName>
    </submittedName>
</protein>
<dbReference type="EMBL" id="QXTE01000433">
    <property type="protein sequence ID" value="TFJ98059.1"/>
    <property type="molecule type" value="Genomic_DNA"/>
</dbReference>
<dbReference type="GO" id="GO:0005737">
    <property type="term" value="C:cytoplasm"/>
    <property type="evidence" value="ECO:0007669"/>
    <property type="project" value="UniProtKB-SubCell"/>
</dbReference>
<dbReference type="OrthoDB" id="128536at2759"/>
<evidence type="ECO:0000256" key="5">
    <source>
        <dbReference type="ARBA" id="ARBA00022771"/>
    </source>
</evidence>
<evidence type="ECO:0000256" key="7">
    <source>
        <dbReference type="PROSITE-ProRule" id="PRU00024"/>
    </source>
</evidence>
<dbReference type="PROSITE" id="PS50089">
    <property type="entry name" value="ZF_RING_2"/>
    <property type="match status" value="1"/>
</dbReference>
<proteinExistence type="inferred from homology"/>
<feature type="domain" description="B box-type" evidence="10">
    <location>
        <begin position="91"/>
        <end position="132"/>
    </location>
</feature>